<proteinExistence type="predicted"/>
<organism evidence="3 4">
    <name type="scientific">Clostridium oceanicum</name>
    <dbReference type="NCBI Taxonomy" id="1543"/>
    <lineage>
        <taxon>Bacteria</taxon>
        <taxon>Bacillati</taxon>
        <taxon>Bacillota</taxon>
        <taxon>Clostridia</taxon>
        <taxon>Eubacteriales</taxon>
        <taxon>Clostridiaceae</taxon>
        <taxon>Clostridium</taxon>
    </lineage>
</organism>
<accession>A0ABN1JEL6</accession>
<keyword evidence="1" id="KW-0812">Transmembrane</keyword>
<protein>
    <recommendedName>
        <fullName evidence="2">DUF4097 domain-containing protein</fullName>
    </recommendedName>
</protein>
<reference evidence="3 4" key="1">
    <citation type="journal article" date="2019" name="Int. J. Syst. Evol. Microbiol.">
        <title>The Global Catalogue of Microorganisms (GCM) 10K type strain sequencing project: providing services to taxonomists for standard genome sequencing and annotation.</title>
        <authorList>
            <consortium name="The Broad Institute Genomics Platform"/>
            <consortium name="The Broad Institute Genome Sequencing Center for Infectious Disease"/>
            <person name="Wu L."/>
            <person name="Ma J."/>
        </authorList>
    </citation>
    <scope>NUCLEOTIDE SEQUENCE [LARGE SCALE GENOMIC DNA]</scope>
    <source>
        <strain evidence="3 4">JCM 1407</strain>
    </source>
</reference>
<sequence length="319" mass="35500">MNKNFIKTKIIIWSIIVVFLIGILIYGVTYKKDFGFNFNISNIVSINVGGKNLKTQKDKTISLDGCNNINLDFRSSDVIIKETNDSKIRVIEKCSTKLREKEKFQVDKSGDSINIKRGIRHSSFGIVFFGVSGQKIEVYIPKQYNKNLKINLTSGDIKFDSNIGLNMIKSTQSSGDFYGMNSIKANEFNLESTSGDVQIGNLNTNIYNIELTSGDIMANLVKGSGNVKATSGDIKIQYKDINDYSNVKASSGDVNLKINKKINFDFSGKCGSGEINSDFPINYNNQEEKDEGTGKIGDDPYKRIDVQTSSGDINLEKIY</sequence>
<dbReference type="Pfam" id="PF13349">
    <property type="entry name" value="DUF4097"/>
    <property type="match status" value="1"/>
</dbReference>
<evidence type="ECO:0000259" key="2">
    <source>
        <dbReference type="Pfam" id="PF13349"/>
    </source>
</evidence>
<name>A0ABN1JEL6_9CLOT</name>
<dbReference type="Proteomes" id="UP001501510">
    <property type="component" value="Unassembled WGS sequence"/>
</dbReference>
<comment type="caution">
    <text evidence="3">The sequence shown here is derived from an EMBL/GenBank/DDBJ whole genome shotgun (WGS) entry which is preliminary data.</text>
</comment>
<dbReference type="EMBL" id="BAAACG010000008">
    <property type="protein sequence ID" value="GAA0737401.1"/>
    <property type="molecule type" value="Genomic_DNA"/>
</dbReference>
<keyword evidence="4" id="KW-1185">Reference proteome</keyword>
<evidence type="ECO:0000313" key="3">
    <source>
        <dbReference type="EMBL" id="GAA0737401.1"/>
    </source>
</evidence>
<evidence type="ECO:0000256" key="1">
    <source>
        <dbReference type="SAM" id="Phobius"/>
    </source>
</evidence>
<feature type="domain" description="DUF4097" evidence="2">
    <location>
        <begin position="66"/>
        <end position="315"/>
    </location>
</feature>
<feature type="transmembrane region" description="Helical" evidence="1">
    <location>
        <begin position="12"/>
        <end position="30"/>
    </location>
</feature>
<keyword evidence="1" id="KW-0472">Membrane</keyword>
<dbReference type="RefSeq" id="WP_343760167.1">
    <property type="nucleotide sequence ID" value="NZ_BAAACG010000008.1"/>
</dbReference>
<evidence type="ECO:0000313" key="4">
    <source>
        <dbReference type="Proteomes" id="UP001501510"/>
    </source>
</evidence>
<dbReference type="InterPro" id="IPR025164">
    <property type="entry name" value="Toastrack_DUF4097"/>
</dbReference>
<keyword evidence="1" id="KW-1133">Transmembrane helix</keyword>
<gene>
    <name evidence="3" type="ORF">GCM10008906_13510</name>
</gene>